<dbReference type="eggNOG" id="COG2227">
    <property type="taxonomic scope" value="Bacteria"/>
</dbReference>
<dbReference type="GO" id="GO:0008168">
    <property type="term" value="F:methyltransferase activity"/>
    <property type="evidence" value="ECO:0007669"/>
    <property type="project" value="UniProtKB-KW"/>
</dbReference>
<dbReference type="RefSeq" id="WP_043523843.1">
    <property type="nucleotide sequence ID" value="NZ_BAABKU010000022.1"/>
</dbReference>
<dbReference type="SUPFAM" id="SSF53335">
    <property type="entry name" value="S-adenosyl-L-methionine-dependent methyltransferases"/>
    <property type="match status" value="1"/>
</dbReference>
<accession>A0A0A6UQI9</accession>
<keyword evidence="3" id="KW-0489">Methyltransferase</keyword>
<proteinExistence type="predicted"/>
<evidence type="ECO:0000313" key="4">
    <source>
        <dbReference type="Proteomes" id="UP000054537"/>
    </source>
</evidence>
<gene>
    <name evidence="3" type="ORF">MB27_09580</name>
</gene>
<dbReference type="CDD" id="cd02440">
    <property type="entry name" value="AdoMet_MTases"/>
    <property type="match status" value="1"/>
</dbReference>
<evidence type="ECO:0000256" key="1">
    <source>
        <dbReference type="ARBA" id="ARBA00022679"/>
    </source>
</evidence>
<evidence type="ECO:0000259" key="2">
    <source>
        <dbReference type="Pfam" id="PF13649"/>
    </source>
</evidence>
<dbReference type="InterPro" id="IPR041698">
    <property type="entry name" value="Methyltransf_25"/>
</dbReference>
<dbReference type="InterPro" id="IPR029063">
    <property type="entry name" value="SAM-dependent_MTases_sf"/>
</dbReference>
<comment type="caution">
    <text evidence="3">The sequence shown here is derived from an EMBL/GenBank/DDBJ whole genome shotgun (WGS) entry which is preliminary data.</text>
</comment>
<dbReference type="PANTHER" id="PTHR43861">
    <property type="entry name" value="TRANS-ACONITATE 2-METHYLTRANSFERASE-RELATED"/>
    <property type="match status" value="1"/>
</dbReference>
<dbReference type="STRING" id="1869.MB27_09580"/>
<dbReference type="AlphaFoldDB" id="A0A0A6UQI9"/>
<sequence>MWHGEYRDPRLVEVYDTERLLGWEDDFFLRVLADRVAPRVLDLGCGTGRLAIAMAEAGHEVTAVDPAGPVLDAARRKPGAGRVRWIQGSFETLPPRSFDAAFMTGHVAAHLGTDEEWSGALHALRDALVTDGRLIFDSPDPAGRPWRDWTRAGTERPIVLADGSVVQAWTEAGPAGADGVVPVVHHYHFDDGLALTSTAALRFRDEALLRETLRSAGFRVDQVYGGWGREPPGLGGDGELIVIAVAEPRILP</sequence>
<organism evidence="3 4">
    <name type="scientific">Actinoplanes utahensis</name>
    <dbReference type="NCBI Taxonomy" id="1869"/>
    <lineage>
        <taxon>Bacteria</taxon>
        <taxon>Bacillati</taxon>
        <taxon>Actinomycetota</taxon>
        <taxon>Actinomycetes</taxon>
        <taxon>Micromonosporales</taxon>
        <taxon>Micromonosporaceae</taxon>
        <taxon>Actinoplanes</taxon>
    </lineage>
</organism>
<dbReference type="EMBL" id="JRTT01000009">
    <property type="protein sequence ID" value="KHD77706.1"/>
    <property type="molecule type" value="Genomic_DNA"/>
</dbReference>
<reference evidence="3 4" key="1">
    <citation type="submission" date="2014-10" db="EMBL/GenBank/DDBJ databases">
        <title>Draft genome sequence of Actinoplanes utahensis NRRL 12052.</title>
        <authorList>
            <person name="Velasco-Bucheli B."/>
            <person name="del Cerro C."/>
            <person name="Hormigo D."/>
            <person name="Garcia J.L."/>
            <person name="Acebal C."/>
            <person name="Arroyo M."/>
            <person name="de la Mata I."/>
        </authorList>
    </citation>
    <scope>NUCLEOTIDE SEQUENCE [LARGE SCALE GENOMIC DNA]</scope>
    <source>
        <strain evidence="3 4">NRRL 12052</strain>
    </source>
</reference>
<protein>
    <submittedName>
        <fullName evidence="3">Methyltransferase type 11</fullName>
    </submittedName>
</protein>
<evidence type="ECO:0000313" key="3">
    <source>
        <dbReference type="EMBL" id="KHD77706.1"/>
    </source>
</evidence>
<dbReference type="Proteomes" id="UP000054537">
    <property type="component" value="Unassembled WGS sequence"/>
</dbReference>
<dbReference type="GO" id="GO:0032259">
    <property type="term" value="P:methylation"/>
    <property type="evidence" value="ECO:0007669"/>
    <property type="project" value="UniProtKB-KW"/>
</dbReference>
<keyword evidence="1 3" id="KW-0808">Transferase</keyword>
<feature type="domain" description="Methyltransferase" evidence="2">
    <location>
        <begin position="40"/>
        <end position="132"/>
    </location>
</feature>
<dbReference type="OrthoDB" id="9811589at2"/>
<keyword evidence="4" id="KW-1185">Reference proteome</keyword>
<dbReference type="Gene3D" id="3.40.50.150">
    <property type="entry name" value="Vaccinia Virus protein VP39"/>
    <property type="match status" value="1"/>
</dbReference>
<dbReference type="Pfam" id="PF13649">
    <property type="entry name" value="Methyltransf_25"/>
    <property type="match status" value="1"/>
</dbReference>
<name>A0A0A6UQI9_ACTUT</name>